<evidence type="ECO:0000256" key="12">
    <source>
        <dbReference type="PIRNR" id="PIRNR006250"/>
    </source>
</evidence>
<dbReference type="InterPro" id="IPR036068">
    <property type="entry name" value="Nicotinate_pribotase-like_C"/>
</dbReference>
<keyword evidence="16" id="KW-1185">Reference proteome</keyword>
<dbReference type="FunFam" id="3.90.1170.20:FF:000001">
    <property type="entry name" value="Nicotinate-nucleotide diphosphorylase (Carboxylating)"/>
    <property type="match status" value="1"/>
</dbReference>
<dbReference type="SUPFAM" id="SSF51690">
    <property type="entry name" value="Nicotinate/Quinolinate PRTase C-terminal domain-like"/>
    <property type="match status" value="1"/>
</dbReference>
<dbReference type="NCBIfam" id="TIGR00078">
    <property type="entry name" value="nadC"/>
    <property type="match status" value="1"/>
</dbReference>
<dbReference type="GO" id="GO:0034213">
    <property type="term" value="P:quinolinate catabolic process"/>
    <property type="evidence" value="ECO:0007669"/>
    <property type="project" value="TreeGrafter"/>
</dbReference>
<comment type="subunit">
    <text evidence="4">Hexamer formed by 3 homodimers.</text>
</comment>
<accession>A0A1T4RLP6</accession>
<dbReference type="PIRSF" id="PIRSF006250">
    <property type="entry name" value="NadC_ModD"/>
    <property type="match status" value="1"/>
</dbReference>
<comment type="function">
    <text evidence="1">Involved in the catabolism of quinolinic acid (QA).</text>
</comment>
<dbReference type="GO" id="GO:0009435">
    <property type="term" value="P:NAD+ biosynthetic process"/>
    <property type="evidence" value="ECO:0007669"/>
    <property type="project" value="UniProtKB-UniPathway"/>
</dbReference>
<dbReference type="CDD" id="cd01572">
    <property type="entry name" value="QPRTase"/>
    <property type="match status" value="1"/>
</dbReference>
<keyword evidence="7 12" id="KW-0328">Glycosyltransferase</keyword>
<dbReference type="Proteomes" id="UP000189933">
    <property type="component" value="Unassembled WGS sequence"/>
</dbReference>
<dbReference type="AlphaFoldDB" id="A0A1T4RLP6"/>
<name>A0A1T4RLP6_9FIRM</name>
<evidence type="ECO:0000256" key="3">
    <source>
        <dbReference type="ARBA" id="ARBA00009400"/>
    </source>
</evidence>
<protein>
    <recommendedName>
        <fullName evidence="11">Probable nicotinate-nucleotide pyrophosphorylase [carboxylating]</fullName>
        <ecNumber evidence="5">2.4.2.19</ecNumber>
    </recommendedName>
    <alternativeName>
        <fullName evidence="9">Quinolinate phosphoribosyltransferase [decarboxylating]</fullName>
    </alternativeName>
</protein>
<dbReference type="InterPro" id="IPR002638">
    <property type="entry name" value="Quinolinate_PRibosylTrfase_C"/>
</dbReference>
<keyword evidence="8 12" id="KW-0808">Transferase</keyword>
<dbReference type="InterPro" id="IPR013785">
    <property type="entry name" value="Aldolase_TIM"/>
</dbReference>
<dbReference type="GO" id="GO:0004514">
    <property type="term" value="F:nicotinate-nucleotide diphosphorylase (carboxylating) activity"/>
    <property type="evidence" value="ECO:0007669"/>
    <property type="project" value="UniProtKB-EC"/>
</dbReference>
<dbReference type="OrthoDB" id="9782546at2"/>
<comment type="pathway">
    <text evidence="2">Cofactor biosynthesis; NAD(+) biosynthesis; nicotinate D-ribonucleotide from quinolinate: step 1/1.</text>
</comment>
<comment type="similarity">
    <text evidence="3 12">Belongs to the NadC/ModD family.</text>
</comment>
<keyword evidence="6" id="KW-0662">Pyridine nucleotide biosynthesis</keyword>
<evidence type="ECO:0000256" key="5">
    <source>
        <dbReference type="ARBA" id="ARBA00011944"/>
    </source>
</evidence>
<dbReference type="Gene3D" id="3.20.20.70">
    <property type="entry name" value="Aldolase class I"/>
    <property type="match status" value="1"/>
</dbReference>
<evidence type="ECO:0000256" key="11">
    <source>
        <dbReference type="ARBA" id="ARBA00069173"/>
    </source>
</evidence>
<evidence type="ECO:0000256" key="8">
    <source>
        <dbReference type="ARBA" id="ARBA00022679"/>
    </source>
</evidence>
<evidence type="ECO:0000256" key="9">
    <source>
        <dbReference type="ARBA" id="ARBA00033102"/>
    </source>
</evidence>
<dbReference type="Pfam" id="PF01729">
    <property type="entry name" value="QRPTase_C"/>
    <property type="match status" value="1"/>
</dbReference>
<evidence type="ECO:0000256" key="7">
    <source>
        <dbReference type="ARBA" id="ARBA00022676"/>
    </source>
</evidence>
<dbReference type="GO" id="GO:0005737">
    <property type="term" value="C:cytoplasm"/>
    <property type="evidence" value="ECO:0007669"/>
    <property type="project" value="TreeGrafter"/>
</dbReference>
<evidence type="ECO:0000259" key="13">
    <source>
        <dbReference type="Pfam" id="PF01729"/>
    </source>
</evidence>
<organism evidence="15 16">
    <name type="scientific">Carboxydocella sporoproducens DSM 16521</name>
    <dbReference type="NCBI Taxonomy" id="1121270"/>
    <lineage>
        <taxon>Bacteria</taxon>
        <taxon>Bacillati</taxon>
        <taxon>Bacillota</taxon>
        <taxon>Clostridia</taxon>
        <taxon>Eubacteriales</taxon>
        <taxon>Clostridiales Family XVI. Incertae Sedis</taxon>
        <taxon>Carboxydocella</taxon>
    </lineage>
</organism>
<evidence type="ECO:0000259" key="14">
    <source>
        <dbReference type="Pfam" id="PF02749"/>
    </source>
</evidence>
<dbReference type="InterPro" id="IPR004393">
    <property type="entry name" value="NadC"/>
</dbReference>
<feature type="domain" description="Quinolinate phosphoribosyl transferase N-terminal" evidence="14">
    <location>
        <begin position="23"/>
        <end position="108"/>
    </location>
</feature>
<evidence type="ECO:0000256" key="4">
    <source>
        <dbReference type="ARBA" id="ARBA00011218"/>
    </source>
</evidence>
<dbReference type="PANTHER" id="PTHR32179">
    <property type="entry name" value="NICOTINATE-NUCLEOTIDE PYROPHOSPHORYLASE [CARBOXYLATING]"/>
    <property type="match status" value="1"/>
</dbReference>
<proteinExistence type="inferred from homology"/>
<dbReference type="Pfam" id="PF02749">
    <property type="entry name" value="QRPTase_N"/>
    <property type="match status" value="1"/>
</dbReference>
<dbReference type="FunFam" id="3.20.20.70:FF:000030">
    <property type="entry name" value="Nicotinate-nucleotide pyrophosphorylase, carboxylating"/>
    <property type="match status" value="1"/>
</dbReference>
<dbReference type="UniPathway" id="UPA00253">
    <property type="reaction ID" value="UER00331"/>
</dbReference>
<dbReference type="SUPFAM" id="SSF54675">
    <property type="entry name" value="Nicotinate/Quinolinate PRTase N-terminal domain-like"/>
    <property type="match status" value="1"/>
</dbReference>
<sequence>MLQRFLVEDIIKRALQEDLAWGDVTTEATVDPDLLGTAYIYAKQEGVVAGLQVAAWTFQMLEPRVLVDFLCRDGELVTYGQRLLKIEGPVRAILSAERVALNLLQRMSGIATQTRRLVEALAGYKIKLVDTRKTTPGLRILEKYAVRVGGGANHRFGLADCVLIKDNHIKAAGGIKAAVNKARQRVGHTMKIEVEVENLTQVQEALQAGADIIMLDNMNINTITEAVALAKGKAILEVSGGMDLEKARQAAELGVDLVSVGSLTHSVKAMDISLDLFTSKISTFTAGEED</sequence>
<evidence type="ECO:0000256" key="10">
    <source>
        <dbReference type="ARBA" id="ARBA00047445"/>
    </source>
</evidence>
<dbReference type="Gene3D" id="3.90.1170.20">
    <property type="entry name" value="Quinolinate phosphoribosyl transferase, N-terminal domain"/>
    <property type="match status" value="1"/>
</dbReference>
<reference evidence="16" key="1">
    <citation type="submission" date="2017-02" db="EMBL/GenBank/DDBJ databases">
        <authorList>
            <person name="Varghese N."/>
            <person name="Submissions S."/>
        </authorList>
    </citation>
    <scope>NUCLEOTIDE SEQUENCE [LARGE SCALE GENOMIC DNA]</scope>
    <source>
        <strain evidence="16">DSM 16521</strain>
    </source>
</reference>
<gene>
    <name evidence="15" type="ORF">SAMN02745885_02179</name>
</gene>
<feature type="domain" description="Quinolinate phosphoribosyl transferase C-terminal" evidence="13">
    <location>
        <begin position="110"/>
        <end position="275"/>
    </location>
</feature>
<dbReference type="EMBL" id="FUXM01000032">
    <property type="protein sequence ID" value="SKA16920.1"/>
    <property type="molecule type" value="Genomic_DNA"/>
</dbReference>
<evidence type="ECO:0000313" key="16">
    <source>
        <dbReference type="Proteomes" id="UP000189933"/>
    </source>
</evidence>
<evidence type="ECO:0000256" key="6">
    <source>
        <dbReference type="ARBA" id="ARBA00022642"/>
    </source>
</evidence>
<evidence type="ECO:0000256" key="2">
    <source>
        <dbReference type="ARBA" id="ARBA00004893"/>
    </source>
</evidence>
<comment type="catalytic activity">
    <reaction evidence="10">
        <text>nicotinate beta-D-ribonucleotide + CO2 + diphosphate = quinolinate + 5-phospho-alpha-D-ribose 1-diphosphate + 2 H(+)</text>
        <dbReference type="Rhea" id="RHEA:12733"/>
        <dbReference type="ChEBI" id="CHEBI:15378"/>
        <dbReference type="ChEBI" id="CHEBI:16526"/>
        <dbReference type="ChEBI" id="CHEBI:29959"/>
        <dbReference type="ChEBI" id="CHEBI:33019"/>
        <dbReference type="ChEBI" id="CHEBI:57502"/>
        <dbReference type="ChEBI" id="CHEBI:58017"/>
        <dbReference type="EC" id="2.4.2.19"/>
    </reaction>
</comment>
<dbReference type="PANTHER" id="PTHR32179:SF3">
    <property type="entry name" value="NICOTINATE-NUCLEOTIDE PYROPHOSPHORYLASE [CARBOXYLATING]"/>
    <property type="match status" value="1"/>
</dbReference>
<dbReference type="InterPro" id="IPR037128">
    <property type="entry name" value="Quinolinate_PRibosylTase_N_sf"/>
</dbReference>
<dbReference type="RefSeq" id="WP_078666191.1">
    <property type="nucleotide sequence ID" value="NZ_FUXM01000032.1"/>
</dbReference>
<evidence type="ECO:0000256" key="1">
    <source>
        <dbReference type="ARBA" id="ARBA00003237"/>
    </source>
</evidence>
<dbReference type="EC" id="2.4.2.19" evidence="5"/>
<dbReference type="InterPro" id="IPR022412">
    <property type="entry name" value="Quinolinate_PRibosylTrfase_N"/>
</dbReference>
<dbReference type="InterPro" id="IPR027277">
    <property type="entry name" value="NadC/ModD"/>
</dbReference>
<evidence type="ECO:0000313" key="15">
    <source>
        <dbReference type="EMBL" id="SKA16920.1"/>
    </source>
</evidence>